<organism evidence="2 3">
    <name type="scientific">Candidatus Roizmanbacteria bacterium GW2011_GWC2_37_13</name>
    <dbReference type="NCBI Taxonomy" id="1618486"/>
    <lineage>
        <taxon>Bacteria</taxon>
        <taxon>Candidatus Roizmaniibacteriota</taxon>
    </lineage>
</organism>
<proteinExistence type="predicted"/>
<accession>A0A0G0G405</accession>
<comment type="caution">
    <text evidence="2">The sequence shown here is derived from an EMBL/GenBank/DDBJ whole genome shotgun (WGS) entry which is preliminary data.</text>
</comment>
<evidence type="ECO:0000256" key="1">
    <source>
        <dbReference type="SAM" id="Phobius"/>
    </source>
</evidence>
<keyword evidence="1" id="KW-0472">Membrane</keyword>
<sequence>MLKMTNFKSFFYQEITFLKSFYVWILCMLIFFSILLFSNGSISDFWSVVLVIVFVIGVMSFLAIFIKISLFLFQKPLRFICTVFQRKINKKIIIVFISLSILLFTFYWFQIRPAQIKANCQIESDEYYKREFDRKDIDKDGLILTDSIDRLNKYAKVRYEKCLHRNGL</sequence>
<keyword evidence="1" id="KW-0812">Transmembrane</keyword>
<dbReference type="AlphaFoldDB" id="A0A0G0G405"/>
<feature type="transmembrane region" description="Helical" evidence="1">
    <location>
        <begin position="92"/>
        <end position="109"/>
    </location>
</feature>
<evidence type="ECO:0000313" key="2">
    <source>
        <dbReference type="EMBL" id="KKQ25853.1"/>
    </source>
</evidence>
<keyword evidence="1" id="KW-1133">Transmembrane helix</keyword>
<reference evidence="2 3" key="1">
    <citation type="journal article" date="2015" name="Nature">
        <title>rRNA introns, odd ribosomes, and small enigmatic genomes across a large radiation of phyla.</title>
        <authorList>
            <person name="Brown C.T."/>
            <person name="Hug L.A."/>
            <person name="Thomas B.C."/>
            <person name="Sharon I."/>
            <person name="Castelle C.J."/>
            <person name="Singh A."/>
            <person name="Wilkins M.J."/>
            <person name="Williams K.H."/>
            <person name="Banfield J.F."/>
        </authorList>
    </citation>
    <scope>NUCLEOTIDE SEQUENCE [LARGE SCALE GENOMIC DNA]</scope>
</reference>
<dbReference type="EMBL" id="LBSV01000005">
    <property type="protein sequence ID" value="KKQ25853.1"/>
    <property type="molecule type" value="Genomic_DNA"/>
</dbReference>
<name>A0A0G0G405_9BACT</name>
<feature type="transmembrane region" description="Helical" evidence="1">
    <location>
        <begin position="21"/>
        <end position="39"/>
    </location>
</feature>
<gene>
    <name evidence="2" type="ORF">US40_C0005G0023</name>
</gene>
<protein>
    <submittedName>
        <fullName evidence="2">Uncharacterized protein</fullName>
    </submittedName>
</protein>
<evidence type="ECO:0000313" key="3">
    <source>
        <dbReference type="Proteomes" id="UP000034917"/>
    </source>
</evidence>
<feature type="transmembrane region" description="Helical" evidence="1">
    <location>
        <begin position="45"/>
        <end position="72"/>
    </location>
</feature>
<dbReference type="Proteomes" id="UP000034917">
    <property type="component" value="Unassembled WGS sequence"/>
</dbReference>